<dbReference type="EMBL" id="LR721780">
    <property type="protein sequence ID" value="VVV96457.1"/>
    <property type="molecule type" value="Genomic_DNA"/>
</dbReference>
<protein>
    <submittedName>
        <fullName evidence="2">Uncharacterized protein</fullName>
    </submittedName>
</protein>
<reference evidence="2" key="1">
    <citation type="submission" date="2019-09" db="EMBL/GenBank/DDBJ databases">
        <authorList>
            <person name="Zhang L."/>
        </authorList>
    </citation>
    <scope>NUCLEOTIDE SEQUENCE</scope>
</reference>
<gene>
    <name evidence="2" type="ORF">NYM_LOCUS11496</name>
</gene>
<accession>A0A5K1A266</accession>
<evidence type="ECO:0000313" key="2">
    <source>
        <dbReference type="EMBL" id="VVV96457.1"/>
    </source>
</evidence>
<name>A0A5K1A266_9MAGN</name>
<feature type="region of interest" description="Disordered" evidence="1">
    <location>
        <begin position="1"/>
        <end position="23"/>
    </location>
</feature>
<feature type="compositionally biased region" description="Basic and acidic residues" evidence="1">
    <location>
        <begin position="14"/>
        <end position="23"/>
    </location>
</feature>
<proteinExistence type="predicted"/>
<organism evidence="2">
    <name type="scientific">Nymphaea colorata</name>
    <name type="common">pocket water lily</name>
    <dbReference type="NCBI Taxonomy" id="210225"/>
    <lineage>
        <taxon>Eukaryota</taxon>
        <taxon>Viridiplantae</taxon>
        <taxon>Streptophyta</taxon>
        <taxon>Embryophyta</taxon>
        <taxon>Tracheophyta</taxon>
        <taxon>Spermatophyta</taxon>
        <taxon>Magnoliopsida</taxon>
        <taxon>Nymphaeales</taxon>
        <taxon>Nymphaeaceae</taxon>
        <taxon>Nymphaea</taxon>
    </lineage>
</organism>
<dbReference type="AlphaFoldDB" id="A0A5K1A266"/>
<evidence type="ECO:0000256" key="1">
    <source>
        <dbReference type="SAM" id="MobiDB-lite"/>
    </source>
</evidence>
<sequence length="23" mass="2524">MKDISFGEVNGKSNKADQDPKSQ</sequence>